<protein>
    <recommendedName>
        <fullName evidence="3">Prepilin-type N-terminal cleavage/methylation domain-containing protein</fullName>
    </recommendedName>
</protein>
<sequence length="136" mass="15273">MAKKNILQNSRGFTLLEVLVALAIIAIAVTYIIQLFSVNLGSISASGKFVDAAMQAEEKMRQILDGDLSKEQLYTETTDDGCKMDIKIFEVLPERTQNLKVKLMEIDLTVFWNKGNKEKTLTLSTQKMVDKIESVL</sequence>
<evidence type="ECO:0000313" key="2">
    <source>
        <dbReference type="EMBL" id="CBX28659.1"/>
    </source>
</evidence>
<keyword evidence="1" id="KW-0812">Transmembrane</keyword>
<organism evidence="2">
    <name type="scientific">uncultured Desulfobacterium sp</name>
    <dbReference type="NCBI Taxonomy" id="201089"/>
    <lineage>
        <taxon>Bacteria</taxon>
        <taxon>Pseudomonadati</taxon>
        <taxon>Thermodesulfobacteriota</taxon>
        <taxon>Desulfobacteria</taxon>
        <taxon>Desulfobacterales</taxon>
        <taxon>Desulfobacteriaceae</taxon>
        <taxon>Desulfobacterium</taxon>
        <taxon>environmental samples</taxon>
    </lineage>
</organism>
<reference evidence="2" key="1">
    <citation type="journal article" date="2011" name="Environ. Microbiol.">
        <title>Genomic insights into the metabolic potential of the polycyclic aromatic hydrocarbon degrading sulfate-reducing Deltaproteobacterium N47.</title>
        <authorList>
            <person name="Bergmann F."/>
            <person name="Selesi D."/>
            <person name="Weinmaier T."/>
            <person name="Tischler P."/>
            <person name="Rattei T."/>
            <person name="Meckenstock R.U."/>
        </authorList>
    </citation>
    <scope>NUCLEOTIDE SEQUENCE</scope>
</reference>
<dbReference type="InterPro" id="IPR012902">
    <property type="entry name" value="N_methyl_site"/>
</dbReference>
<proteinExistence type="predicted"/>
<evidence type="ECO:0000256" key="1">
    <source>
        <dbReference type="SAM" id="Phobius"/>
    </source>
</evidence>
<name>E1YDL5_9BACT</name>
<dbReference type="EMBL" id="FR695868">
    <property type="protein sequence ID" value="CBX28659.1"/>
    <property type="molecule type" value="Genomic_DNA"/>
</dbReference>
<feature type="transmembrane region" description="Helical" evidence="1">
    <location>
        <begin position="12"/>
        <end position="33"/>
    </location>
</feature>
<dbReference type="NCBIfam" id="TIGR02532">
    <property type="entry name" value="IV_pilin_GFxxxE"/>
    <property type="match status" value="1"/>
</dbReference>
<dbReference type="Pfam" id="PF07963">
    <property type="entry name" value="N_methyl"/>
    <property type="match status" value="1"/>
</dbReference>
<gene>
    <name evidence="2" type="ORF">N47_G39830</name>
</gene>
<evidence type="ECO:0008006" key="3">
    <source>
        <dbReference type="Google" id="ProtNLM"/>
    </source>
</evidence>
<accession>E1YDL5</accession>
<keyword evidence="1" id="KW-1133">Transmembrane helix</keyword>
<dbReference type="AlphaFoldDB" id="E1YDL5"/>
<keyword evidence="1" id="KW-0472">Membrane</keyword>